<name>A0A2H4UUA4_9VIRU</name>
<protein>
    <submittedName>
        <fullName evidence="1">Uncharacterized protein</fullName>
    </submittedName>
</protein>
<proteinExistence type="predicted"/>
<accession>A0A2H4UUA4</accession>
<evidence type="ECO:0000313" key="1">
    <source>
        <dbReference type="EMBL" id="ATZ80446.1"/>
    </source>
</evidence>
<dbReference type="Proteomes" id="UP000240325">
    <property type="component" value="Segment"/>
</dbReference>
<reference evidence="1" key="1">
    <citation type="journal article" date="2017" name="Elife">
        <title>The kinetoplastid-infecting Bodo saltans virus (BsV), a window into the most abundant giant viruses in the sea.</title>
        <authorList>
            <person name="Deeg C.M."/>
            <person name="Chow C.-E.T."/>
            <person name="Suttle C.A."/>
        </authorList>
    </citation>
    <scope>NUCLEOTIDE SEQUENCE</scope>
    <source>
        <strain evidence="1">NG1</strain>
    </source>
</reference>
<gene>
    <name evidence="1" type="ORF">BMW23_0392</name>
</gene>
<evidence type="ECO:0000313" key="2">
    <source>
        <dbReference type="Proteomes" id="UP000240325"/>
    </source>
</evidence>
<keyword evidence="2" id="KW-1185">Reference proteome</keyword>
<dbReference type="EMBL" id="MF782455">
    <property type="protein sequence ID" value="ATZ80446.1"/>
    <property type="molecule type" value="Genomic_DNA"/>
</dbReference>
<sequence>MNSYKNINLDSLFPSDNNNDEMRYGKIDIDTLFKKNDDDFNFDSTVLLDVIKKKKEALRICYNNIFKKCCEAIVKANNDGFVKIKYEIPQFSELYGYSCRDCLYFIKNKLSEQLIDTRIISQTQIIIQWSNLERKKNN</sequence>
<organism evidence="1">
    <name type="scientific">Bodo saltans virus</name>
    <dbReference type="NCBI Taxonomy" id="2024608"/>
    <lineage>
        <taxon>Viruses</taxon>
        <taxon>Varidnaviria</taxon>
        <taxon>Bamfordvirae</taxon>
        <taxon>Nucleocytoviricota</taxon>
        <taxon>Megaviricetes</taxon>
        <taxon>Imitervirales</taxon>
        <taxon>Mimiviridae</taxon>
        <taxon>Klosneuvirinae</taxon>
        <taxon>Theiavirus</taxon>
        <taxon>Theiavirus salishense</taxon>
    </lineage>
</organism>